<feature type="compositionally biased region" description="Low complexity" evidence="1">
    <location>
        <begin position="161"/>
        <end position="175"/>
    </location>
</feature>
<feature type="compositionally biased region" description="Polar residues" evidence="1">
    <location>
        <begin position="123"/>
        <end position="160"/>
    </location>
</feature>
<evidence type="ECO:0000256" key="1">
    <source>
        <dbReference type="SAM" id="MobiDB-lite"/>
    </source>
</evidence>
<name>A0A8H3C117_9AGAM</name>
<reference evidence="2" key="1">
    <citation type="submission" date="2021-01" db="EMBL/GenBank/DDBJ databases">
        <authorList>
            <person name="Kaushik A."/>
        </authorList>
    </citation>
    <scope>NUCLEOTIDE SEQUENCE</scope>
    <source>
        <strain evidence="2">AG4-R118</strain>
    </source>
</reference>
<feature type="region of interest" description="Disordered" evidence="1">
    <location>
        <begin position="122"/>
        <end position="189"/>
    </location>
</feature>
<proteinExistence type="predicted"/>
<dbReference type="AlphaFoldDB" id="A0A8H3C117"/>
<dbReference type="Proteomes" id="UP000663888">
    <property type="component" value="Unassembled WGS sequence"/>
</dbReference>
<evidence type="ECO:0000313" key="3">
    <source>
        <dbReference type="Proteomes" id="UP000663888"/>
    </source>
</evidence>
<evidence type="ECO:0000313" key="2">
    <source>
        <dbReference type="EMBL" id="CAE6470613.1"/>
    </source>
</evidence>
<gene>
    <name evidence="2" type="ORF">RDB_LOCUS106726</name>
</gene>
<sequence length="189" mass="19567">MATAVSMFAHLNKSMYGVPGLLTSEDSGDESDDEYDDPMHRRVLELGGLRVHPVTAGPPNTPPILNVLLDVPESAAGLSEDDGVRMNVSVAINALANLRLTEDGDLQHEPLSTHGIIVIPPQHLSSNSTTQATLSTTVESSQNAQTGASMVSARSASENLASESSTQESESASGAPCTQAPSSLGSTSV</sequence>
<accession>A0A8H3C117</accession>
<dbReference type="EMBL" id="CAJMWX010001143">
    <property type="protein sequence ID" value="CAE6470613.1"/>
    <property type="molecule type" value="Genomic_DNA"/>
</dbReference>
<comment type="caution">
    <text evidence="2">The sequence shown here is derived from an EMBL/GenBank/DDBJ whole genome shotgun (WGS) entry which is preliminary data.</text>
</comment>
<feature type="compositionally biased region" description="Polar residues" evidence="1">
    <location>
        <begin position="179"/>
        <end position="189"/>
    </location>
</feature>
<protein>
    <submittedName>
        <fullName evidence="2">Uncharacterized protein</fullName>
    </submittedName>
</protein>
<organism evidence="2 3">
    <name type="scientific">Rhizoctonia solani</name>
    <dbReference type="NCBI Taxonomy" id="456999"/>
    <lineage>
        <taxon>Eukaryota</taxon>
        <taxon>Fungi</taxon>
        <taxon>Dikarya</taxon>
        <taxon>Basidiomycota</taxon>
        <taxon>Agaricomycotina</taxon>
        <taxon>Agaricomycetes</taxon>
        <taxon>Cantharellales</taxon>
        <taxon>Ceratobasidiaceae</taxon>
        <taxon>Rhizoctonia</taxon>
    </lineage>
</organism>